<dbReference type="EMBL" id="CM007902">
    <property type="protein sequence ID" value="OTG03305.1"/>
    <property type="molecule type" value="Genomic_DNA"/>
</dbReference>
<dbReference type="PANTHER" id="PTHR31099">
    <property type="entry name" value="OS06G0165300 PROTEIN"/>
    <property type="match status" value="1"/>
</dbReference>
<accession>A0A251SWR8</accession>
<proteinExistence type="predicted"/>
<reference evidence="5" key="1">
    <citation type="journal article" date="2017" name="Nature">
        <title>The sunflower genome provides insights into oil metabolism, flowering and Asterid evolution.</title>
        <authorList>
            <person name="Badouin H."/>
            <person name="Gouzy J."/>
            <person name="Grassa C.J."/>
            <person name="Murat F."/>
            <person name="Staton S.E."/>
            <person name="Cottret L."/>
            <person name="Lelandais-Briere C."/>
            <person name="Owens G.L."/>
            <person name="Carrere S."/>
            <person name="Mayjonade B."/>
            <person name="Legrand L."/>
            <person name="Gill N."/>
            <person name="Kane N.C."/>
            <person name="Bowers J.E."/>
            <person name="Hubner S."/>
            <person name="Bellec A."/>
            <person name="Berard A."/>
            <person name="Berges H."/>
            <person name="Blanchet N."/>
            <person name="Boniface M.C."/>
            <person name="Brunel D."/>
            <person name="Catrice O."/>
            <person name="Chaidir N."/>
            <person name="Claudel C."/>
            <person name="Donnadieu C."/>
            <person name="Faraut T."/>
            <person name="Fievet G."/>
            <person name="Helmstetter N."/>
            <person name="King M."/>
            <person name="Knapp S.J."/>
            <person name="Lai Z."/>
            <person name="Le Paslier M.C."/>
            <person name="Lippi Y."/>
            <person name="Lorenzon L."/>
            <person name="Mandel J.R."/>
            <person name="Marage G."/>
            <person name="Marchand G."/>
            <person name="Marquand E."/>
            <person name="Bret-Mestries E."/>
            <person name="Morien E."/>
            <person name="Nambeesan S."/>
            <person name="Nguyen T."/>
            <person name="Pegot-Espagnet P."/>
            <person name="Pouilly N."/>
            <person name="Raftis F."/>
            <person name="Sallet E."/>
            <person name="Schiex T."/>
            <person name="Thomas J."/>
            <person name="Vandecasteele C."/>
            <person name="Vares D."/>
            <person name="Vear F."/>
            <person name="Vautrin S."/>
            <person name="Crespi M."/>
            <person name="Mangin B."/>
            <person name="Burke J.M."/>
            <person name="Salse J."/>
            <person name="Munos S."/>
            <person name="Vincourt P."/>
            <person name="Rieseberg L.H."/>
            <person name="Langlade N.B."/>
        </authorList>
    </citation>
    <scope>NUCLEOTIDE SEQUENCE [LARGE SCALE GENOMIC DNA]</scope>
    <source>
        <strain evidence="5">cv. SF193</strain>
    </source>
</reference>
<feature type="region of interest" description="Disordered" evidence="2">
    <location>
        <begin position="427"/>
        <end position="459"/>
    </location>
</feature>
<feature type="region of interest" description="Disordered" evidence="2">
    <location>
        <begin position="1"/>
        <end position="35"/>
    </location>
</feature>
<evidence type="ECO:0000313" key="4">
    <source>
        <dbReference type="EMBL" id="OTG03305.1"/>
    </source>
</evidence>
<feature type="coiled-coil region" evidence="1">
    <location>
        <begin position="728"/>
        <end position="779"/>
    </location>
</feature>
<name>A0A251SWR8_HELAN</name>
<dbReference type="InParanoid" id="A0A251SWR8"/>
<dbReference type="Proteomes" id="UP000215914">
    <property type="component" value="Chromosome 13"/>
</dbReference>
<feature type="region of interest" description="Disordered" evidence="2">
    <location>
        <begin position="925"/>
        <end position="944"/>
    </location>
</feature>
<feature type="domain" description="Transposase (putative) gypsy type" evidence="3">
    <location>
        <begin position="85"/>
        <end position="143"/>
    </location>
</feature>
<sequence>MAEPSSTHNVEGENPEQPVVAEEEEEEGAAGGGLPALKWTRKSFDRLMLDVQMPPEYGAQYPSEGDTGADAPAGYVTMWADFFGDCNLRLPLTVFVVDVLEWYKVHISQVSPFGMIRIRNFEFTFRALGIEPTVGDFRRFYQMTVSLGFFSFRQRDGSPKLMTPPKGMTMWKKKFFYVKAAAIVADMTFRNVTETIIGETIAMPSMKSVQWFPQLQTIESVKLTNTQLWLLRMMLTRRNTNSRPVVREKSGEDAPAWRMFAPDFLGTVETVVCADGEEDHNAIIRSNFRVPTEAALAVELPPGKGDLGALGDPEAKGVPKRQTVKGVRFRQKKIKEVTVVPHLVPQAAAAGSRSGAAKKQAEETAAGGTAAGPPVIGEKRRPEQKAAGGVETKRRRLVTKRSAPTQKKPAVVVELQDEDVSIFDAPGSPPRATDAGAIEVPSTPPAKVVSESTVRTEGTAEEVATQIFDTVDSSNNLITPPDGDNLDLRFSDAGKEKSDAEAQKADTGPQSSSAGVKVTGADAGGAGYDGPPIQPGESKLEYYYRTYTQGRSAILGGLGTPFEVERARAAPRELRINQLSTMLVGSSIVANAILEDYKVLGRREEEAARMRAEAEPLVQAARVGAEQLEKDKVAFEKQKQTSEWAATAQLKLVRTIAKLLADERKSWNEKMSNERKKWKESWAKQNDILFHARQELTNAKAANVTLSQEKAAAEAISVKALQAKADALKALEEAKEAGARAAKALEEAEKRESRASKALEEADAERIRLDKVVTSLQAEVQAREVAVTDLTARVSVAEKRADAAVSSFNQLEVDREWMRAHGIARIVEAIMNAPETASGLDLIKERARDAGFKAGYNRCIGHINVLSAGGYTDKRSGFHGVDTESLLKAAEDSFYNTSLACVEELDDCLEAADYVDRLRMLYPDAEEEEPAGGAGGDAGTSGTK</sequence>
<feature type="region of interest" description="Disordered" evidence="2">
    <location>
        <begin position="348"/>
        <end position="409"/>
    </location>
</feature>
<evidence type="ECO:0000259" key="3">
    <source>
        <dbReference type="Pfam" id="PF04195"/>
    </source>
</evidence>
<keyword evidence="1" id="KW-0175">Coiled coil</keyword>
<dbReference type="AlphaFoldDB" id="A0A251SWR8"/>
<evidence type="ECO:0000256" key="2">
    <source>
        <dbReference type="SAM" id="MobiDB-lite"/>
    </source>
</evidence>
<protein>
    <recommendedName>
        <fullName evidence="3">Transposase (putative) gypsy type domain-containing protein</fullName>
    </recommendedName>
</protein>
<dbReference type="PANTHER" id="PTHR31099:SF49">
    <property type="entry name" value="MYOSIN HEAVY CHAIN-LIKE PROTEIN"/>
    <property type="match status" value="1"/>
</dbReference>
<organism evidence="4 5">
    <name type="scientific">Helianthus annuus</name>
    <name type="common">Common sunflower</name>
    <dbReference type="NCBI Taxonomy" id="4232"/>
    <lineage>
        <taxon>Eukaryota</taxon>
        <taxon>Viridiplantae</taxon>
        <taxon>Streptophyta</taxon>
        <taxon>Embryophyta</taxon>
        <taxon>Tracheophyta</taxon>
        <taxon>Spermatophyta</taxon>
        <taxon>Magnoliopsida</taxon>
        <taxon>eudicotyledons</taxon>
        <taxon>Gunneridae</taxon>
        <taxon>Pentapetalae</taxon>
        <taxon>asterids</taxon>
        <taxon>campanulids</taxon>
        <taxon>Asterales</taxon>
        <taxon>Asteraceae</taxon>
        <taxon>Asteroideae</taxon>
        <taxon>Heliantheae alliance</taxon>
        <taxon>Heliantheae</taxon>
        <taxon>Helianthus</taxon>
    </lineage>
</organism>
<dbReference type="Pfam" id="PF04195">
    <property type="entry name" value="Transposase_28"/>
    <property type="match status" value="1"/>
</dbReference>
<evidence type="ECO:0000313" key="5">
    <source>
        <dbReference type="Proteomes" id="UP000215914"/>
    </source>
</evidence>
<feature type="region of interest" description="Disordered" evidence="2">
    <location>
        <begin position="473"/>
        <end position="533"/>
    </location>
</feature>
<keyword evidence="5" id="KW-1185">Reference proteome</keyword>
<gene>
    <name evidence="4" type="ORF">HannXRQ_Chr13g0422601</name>
</gene>
<feature type="compositionally biased region" description="Gly residues" evidence="2">
    <location>
        <begin position="932"/>
        <end position="944"/>
    </location>
</feature>
<evidence type="ECO:0000256" key="1">
    <source>
        <dbReference type="SAM" id="Coils"/>
    </source>
</evidence>
<dbReference type="InterPro" id="IPR007321">
    <property type="entry name" value="Transposase_28"/>
</dbReference>
<feature type="compositionally biased region" description="Basic and acidic residues" evidence="2">
    <location>
        <begin position="486"/>
        <end position="504"/>
    </location>
</feature>
<feature type="compositionally biased region" description="Low complexity" evidence="2">
    <location>
        <begin position="348"/>
        <end position="372"/>
    </location>
</feature>